<accession>A0A812AMW2</accession>
<evidence type="ECO:0000313" key="2">
    <source>
        <dbReference type="EMBL" id="CAE1141111.1"/>
    </source>
</evidence>
<name>A0A812AMW2_ACAPH</name>
<evidence type="ECO:0000256" key="1">
    <source>
        <dbReference type="SAM" id="Phobius"/>
    </source>
</evidence>
<dbReference type="AlphaFoldDB" id="A0A812AMW2"/>
<feature type="transmembrane region" description="Helical" evidence="1">
    <location>
        <begin position="40"/>
        <end position="60"/>
    </location>
</feature>
<proteinExistence type="predicted"/>
<protein>
    <submittedName>
        <fullName evidence="2">Uncharacterized protein</fullName>
    </submittedName>
</protein>
<keyword evidence="1" id="KW-0472">Membrane</keyword>
<dbReference type="EMBL" id="CAHIKZ030000020">
    <property type="protein sequence ID" value="CAE1141111.1"/>
    <property type="molecule type" value="Genomic_DNA"/>
</dbReference>
<keyword evidence="1" id="KW-0812">Transmembrane</keyword>
<reference evidence="2" key="1">
    <citation type="submission" date="2021-01" db="EMBL/GenBank/DDBJ databases">
        <authorList>
            <person name="Li R."/>
            <person name="Bekaert M."/>
        </authorList>
    </citation>
    <scope>NUCLEOTIDE SEQUENCE</scope>
    <source>
        <strain evidence="2">Farmed</strain>
    </source>
</reference>
<comment type="caution">
    <text evidence="2">The sequence shown here is derived from an EMBL/GenBank/DDBJ whole genome shotgun (WGS) entry which is preliminary data.</text>
</comment>
<keyword evidence="1" id="KW-1133">Transmembrane helix</keyword>
<feature type="transmembrane region" description="Helical" evidence="1">
    <location>
        <begin position="72"/>
        <end position="90"/>
    </location>
</feature>
<sequence>MPLNLVSFIRNTALKPSPSFYPELSKTFGVFKSGFIKRHLFYLTFPSSLYFFVPFLNLFSLSIVSQFPQRQISSSHFYLLCFYFLIYSLLSKLHFHLSTFHFICFSFPAFLQIFKLRPSFLSLSSGVSPHFPCFSPPHFRLPVFSTFSFPRLVLFMYSCLSSFNKYGGISFTRFKDCRCQICLNYFFFH</sequence>
<keyword evidence="3" id="KW-1185">Reference proteome</keyword>
<organism evidence="2 3">
    <name type="scientific">Acanthosepion pharaonis</name>
    <name type="common">Pharaoh cuttlefish</name>
    <name type="synonym">Sepia pharaonis</name>
    <dbReference type="NCBI Taxonomy" id="158019"/>
    <lineage>
        <taxon>Eukaryota</taxon>
        <taxon>Metazoa</taxon>
        <taxon>Spiralia</taxon>
        <taxon>Lophotrochozoa</taxon>
        <taxon>Mollusca</taxon>
        <taxon>Cephalopoda</taxon>
        <taxon>Coleoidea</taxon>
        <taxon>Decapodiformes</taxon>
        <taxon>Sepiida</taxon>
        <taxon>Sepiina</taxon>
        <taxon>Sepiidae</taxon>
        <taxon>Acanthosepion</taxon>
    </lineage>
</organism>
<evidence type="ECO:0000313" key="3">
    <source>
        <dbReference type="Proteomes" id="UP000597762"/>
    </source>
</evidence>
<gene>
    <name evidence="2" type="ORF">SPHA_737</name>
</gene>
<dbReference type="Proteomes" id="UP000597762">
    <property type="component" value="Unassembled WGS sequence"/>
</dbReference>